<dbReference type="AlphaFoldDB" id="A0A5J4VHY5"/>
<dbReference type="EMBL" id="SNRW01006952">
    <property type="protein sequence ID" value="KAA6382120.1"/>
    <property type="molecule type" value="Genomic_DNA"/>
</dbReference>
<proteinExistence type="predicted"/>
<accession>A0A5J4VHY5</accession>
<comment type="caution">
    <text evidence="1">The sequence shown here is derived from an EMBL/GenBank/DDBJ whole genome shotgun (WGS) entry which is preliminary data.</text>
</comment>
<feature type="non-terminal residue" evidence="1">
    <location>
        <position position="335"/>
    </location>
</feature>
<reference evidence="1 2" key="1">
    <citation type="submission" date="2019-03" db="EMBL/GenBank/DDBJ databases">
        <title>Single cell metagenomics reveals metabolic interactions within the superorganism composed of flagellate Streblomastix strix and complex community of Bacteroidetes bacteria on its surface.</title>
        <authorList>
            <person name="Treitli S.C."/>
            <person name="Kolisko M."/>
            <person name="Husnik F."/>
            <person name="Keeling P."/>
            <person name="Hampl V."/>
        </authorList>
    </citation>
    <scope>NUCLEOTIDE SEQUENCE [LARGE SCALE GENOMIC DNA]</scope>
    <source>
        <strain evidence="1">ST1C</strain>
    </source>
</reference>
<protein>
    <submittedName>
        <fullName evidence="1">Uncharacterized protein</fullName>
    </submittedName>
</protein>
<gene>
    <name evidence="1" type="ORF">EZS28_022352</name>
</gene>
<evidence type="ECO:0000313" key="1">
    <source>
        <dbReference type="EMBL" id="KAA6382120.1"/>
    </source>
</evidence>
<organism evidence="1 2">
    <name type="scientific">Streblomastix strix</name>
    <dbReference type="NCBI Taxonomy" id="222440"/>
    <lineage>
        <taxon>Eukaryota</taxon>
        <taxon>Metamonada</taxon>
        <taxon>Preaxostyla</taxon>
        <taxon>Oxymonadida</taxon>
        <taxon>Streblomastigidae</taxon>
        <taxon>Streblomastix</taxon>
    </lineage>
</organism>
<name>A0A5J4VHY5_9EUKA</name>
<sequence>MRVQFNYSATGQELDLLQIINTSTIIGGYRSYGLEFNEIFVINLTRKFLFIQSCTFSQFPATVETDVIINTYLTIVTIGEIININYPTFIDVDIITVTGEMLQDVNGEILISLVVNSQIENLSTSQTLTFDCYRLFDEYGDTDARIDDHIYIFNENYVGYDSYVLANIKESNNVLIEKSFRISHLVDVTLIDIKHVAQVGLSIISGTYKLPEETESVRTVIIIYNAITTIGNGAVPQFPNLNYIMITNGNLDIFDGLFAGLSISTKLMIHTMNTSVNITAGTFIAANTYTPMIQKNGGNNLKTLTLQIISYASPKLNDQHICLRQQGYQPVSFVL</sequence>
<evidence type="ECO:0000313" key="2">
    <source>
        <dbReference type="Proteomes" id="UP000324800"/>
    </source>
</evidence>
<dbReference type="Proteomes" id="UP000324800">
    <property type="component" value="Unassembled WGS sequence"/>
</dbReference>